<keyword evidence="4" id="KW-1185">Reference proteome</keyword>
<evidence type="ECO:0000313" key="3">
    <source>
        <dbReference type="EMBL" id="KAK9532195.1"/>
    </source>
</evidence>
<evidence type="ECO:0000256" key="1">
    <source>
        <dbReference type="SAM" id="MobiDB-lite"/>
    </source>
</evidence>
<dbReference type="Proteomes" id="UP001488805">
    <property type="component" value="Unassembled WGS sequence"/>
</dbReference>
<feature type="compositionally biased region" description="Low complexity" evidence="1">
    <location>
        <begin position="110"/>
        <end position="121"/>
    </location>
</feature>
<feature type="compositionally biased region" description="Low complexity" evidence="1">
    <location>
        <begin position="23"/>
        <end position="33"/>
    </location>
</feature>
<dbReference type="AlphaFoldDB" id="A0AAW1FCE4"/>
<comment type="caution">
    <text evidence="3">The sequence shown here is derived from an EMBL/GenBank/DDBJ whole genome shotgun (WGS) entry which is preliminary data.</text>
</comment>
<gene>
    <name evidence="3" type="ORF">VZT92_009592</name>
</gene>
<protein>
    <recommendedName>
        <fullName evidence="2">PiggyBac transposable element-derived protein domain-containing protein</fullName>
    </recommendedName>
</protein>
<dbReference type="PANTHER" id="PTHR46599:SF3">
    <property type="entry name" value="PIGGYBAC TRANSPOSABLE ELEMENT-DERIVED PROTEIN 4"/>
    <property type="match status" value="1"/>
</dbReference>
<feature type="region of interest" description="Disordered" evidence="1">
    <location>
        <begin position="1"/>
        <end position="147"/>
    </location>
</feature>
<dbReference type="Pfam" id="PF13843">
    <property type="entry name" value="DDE_Tnp_1_7"/>
    <property type="match status" value="1"/>
</dbReference>
<feature type="compositionally biased region" description="Basic and acidic residues" evidence="1">
    <location>
        <begin position="1"/>
        <end position="22"/>
    </location>
</feature>
<feature type="domain" description="PiggyBac transposable element-derived protein" evidence="2">
    <location>
        <begin position="157"/>
        <end position="255"/>
    </location>
</feature>
<accession>A0AAW1FCE4</accession>
<dbReference type="EMBL" id="JBCEZU010000078">
    <property type="protein sequence ID" value="KAK9532195.1"/>
    <property type="molecule type" value="Genomic_DNA"/>
</dbReference>
<organism evidence="3 4">
    <name type="scientific">Zoarces viviparus</name>
    <name type="common">Viviparous eelpout</name>
    <name type="synonym">Blennius viviparus</name>
    <dbReference type="NCBI Taxonomy" id="48416"/>
    <lineage>
        <taxon>Eukaryota</taxon>
        <taxon>Metazoa</taxon>
        <taxon>Chordata</taxon>
        <taxon>Craniata</taxon>
        <taxon>Vertebrata</taxon>
        <taxon>Euteleostomi</taxon>
        <taxon>Actinopterygii</taxon>
        <taxon>Neopterygii</taxon>
        <taxon>Teleostei</taxon>
        <taxon>Neoteleostei</taxon>
        <taxon>Acanthomorphata</taxon>
        <taxon>Eupercaria</taxon>
        <taxon>Perciformes</taxon>
        <taxon>Cottioidei</taxon>
        <taxon>Zoarcales</taxon>
        <taxon>Zoarcidae</taxon>
        <taxon>Zoarcinae</taxon>
        <taxon>Zoarces</taxon>
    </lineage>
</organism>
<dbReference type="PANTHER" id="PTHR46599">
    <property type="entry name" value="PIGGYBAC TRANSPOSABLE ELEMENT-DERIVED PROTEIN 4"/>
    <property type="match status" value="1"/>
</dbReference>
<reference evidence="3 4" key="1">
    <citation type="journal article" date="2024" name="Genome Biol. Evol.">
        <title>Chromosome-level genome assembly of the viviparous eelpout Zoarces viviparus.</title>
        <authorList>
            <person name="Fuhrmann N."/>
            <person name="Brasseur M.V."/>
            <person name="Bakowski C.E."/>
            <person name="Podsiadlowski L."/>
            <person name="Prost S."/>
            <person name="Krehenwinkel H."/>
            <person name="Mayer C."/>
        </authorList>
    </citation>
    <scope>NUCLEOTIDE SEQUENCE [LARGE SCALE GENOMIC DNA]</scope>
    <source>
        <strain evidence="3">NO-MEL_2022_Ind0_liver</strain>
    </source>
</reference>
<feature type="compositionally biased region" description="Low complexity" evidence="1">
    <location>
        <begin position="89"/>
        <end position="103"/>
    </location>
</feature>
<feature type="region of interest" description="Disordered" evidence="1">
    <location>
        <begin position="284"/>
        <end position="309"/>
    </location>
</feature>
<proteinExistence type="predicted"/>
<sequence>MELCLLRDSDKSGDEESDHEGSEMSSASETEAMLLHGGDITIDKQSSDVDSDQDWEPDTSRPVSKRPHRVEQQDSTSSGEEPHPPTPQRGSASSRRPRGSAPGRRGRGTGSSSQDGTSGQRWNDVGIPDITPPQPTFGPARSSGPQLTRTATIRWIRKDSLLFVQWRDKKDVFMCSTLHTAHAEDTVQRRVKGADGHCASKDIPVPPAVKEYNQSMGRVDLSDALIGSYKVLHKTQTWYKTFFYHFMDIAIVNAFLLHTDIAEGEGEAPMHQKAFRETLAKELAEVGSPSTARPGPPPAPSGAHHRPVHISGRSTAGRLKCRHCHAKTPVKCSSCDVPLCLVPGRDCYNNWHVANNL</sequence>
<name>A0AAW1FCE4_ZOAVI</name>
<evidence type="ECO:0000259" key="2">
    <source>
        <dbReference type="Pfam" id="PF13843"/>
    </source>
</evidence>
<evidence type="ECO:0000313" key="4">
    <source>
        <dbReference type="Proteomes" id="UP001488805"/>
    </source>
</evidence>
<dbReference type="InterPro" id="IPR029526">
    <property type="entry name" value="PGBD"/>
</dbReference>